<evidence type="ECO:0000256" key="13">
    <source>
        <dbReference type="ARBA" id="ARBA00023136"/>
    </source>
</evidence>
<comment type="similarity">
    <text evidence="5">Belongs to the STT3 family.</text>
</comment>
<dbReference type="InterPro" id="IPR048999">
    <property type="entry name" value="STT3-PglB_core"/>
</dbReference>
<evidence type="ECO:0000256" key="9">
    <source>
        <dbReference type="ARBA" id="ARBA00022692"/>
    </source>
</evidence>
<feature type="transmembrane region" description="Helical" evidence="16">
    <location>
        <begin position="276"/>
        <end position="294"/>
    </location>
</feature>
<protein>
    <recommendedName>
        <fullName evidence="6">dolichyl-diphosphooligosaccharide--protein glycotransferase</fullName>
        <ecNumber evidence="6">2.4.99.18</ecNumber>
    </recommendedName>
</protein>
<comment type="caution">
    <text evidence="18">The sequence shown here is derived from an EMBL/GenBank/DDBJ whole genome shotgun (WGS) entry which is preliminary data.</text>
</comment>
<feature type="domain" description="Cyanovirin-N" evidence="17">
    <location>
        <begin position="792"/>
        <end position="912"/>
    </location>
</feature>
<feature type="transmembrane region" description="Helical" evidence="16">
    <location>
        <begin position="245"/>
        <end position="264"/>
    </location>
</feature>
<dbReference type="OrthoDB" id="10261066at2759"/>
<evidence type="ECO:0000259" key="17">
    <source>
        <dbReference type="SMART" id="SM01111"/>
    </source>
</evidence>
<feature type="transmembrane region" description="Helical" evidence="16">
    <location>
        <begin position="301"/>
        <end position="323"/>
    </location>
</feature>
<evidence type="ECO:0000256" key="6">
    <source>
        <dbReference type="ARBA" id="ARBA00012605"/>
    </source>
</evidence>
<dbReference type="InterPro" id="IPR036673">
    <property type="entry name" value="Cyanovirin-N_sf"/>
</dbReference>
<evidence type="ECO:0000256" key="5">
    <source>
        <dbReference type="ARBA" id="ARBA00010810"/>
    </source>
</evidence>
<comment type="cofactor">
    <cofactor evidence="2">
        <name>Mg(2+)</name>
        <dbReference type="ChEBI" id="CHEBI:18420"/>
    </cofactor>
</comment>
<feature type="transmembrane region" description="Helical" evidence="16">
    <location>
        <begin position="378"/>
        <end position="398"/>
    </location>
</feature>
<keyword evidence="8" id="KW-0808">Transferase</keyword>
<keyword evidence="9 16" id="KW-0812">Transmembrane</keyword>
<evidence type="ECO:0000256" key="14">
    <source>
        <dbReference type="ARBA" id="ARBA00023211"/>
    </source>
</evidence>
<evidence type="ECO:0000256" key="2">
    <source>
        <dbReference type="ARBA" id="ARBA00001946"/>
    </source>
</evidence>
<dbReference type="EMBL" id="CAMXCT010003335">
    <property type="protein sequence ID" value="CAI4003921.1"/>
    <property type="molecule type" value="Genomic_DNA"/>
</dbReference>
<evidence type="ECO:0000256" key="15">
    <source>
        <dbReference type="ARBA" id="ARBA00048829"/>
    </source>
</evidence>
<dbReference type="GO" id="GO:0046872">
    <property type="term" value="F:metal ion binding"/>
    <property type="evidence" value="ECO:0007669"/>
    <property type="project" value="UniProtKB-KW"/>
</dbReference>
<dbReference type="InterPro" id="IPR011058">
    <property type="entry name" value="Cyanovirin-N"/>
</dbReference>
<organism evidence="18">
    <name type="scientific">Cladocopium goreaui</name>
    <dbReference type="NCBI Taxonomy" id="2562237"/>
    <lineage>
        <taxon>Eukaryota</taxon>
        <taxon>Sar</taxon>
        <taxon>Alveolata</taxon>
        <taxon>Dinophyceae</taxon>
        <taxon>Suessiales</taxon>
        <taxon>Symbiodiniaceae</taxon>
        <taxon>Cladocopium</taxon>
    </lineage>
</organism>
<keyword evidence="14" id="KW-0464">Manganese</keyword>
<dbReference type="GO" id="GO:0012505">
    <property type="term" value="C:endomembrane system"/>
    <property type="evidence" value="ECO:0007669"/>
    <property type="project" value="UniProtKB-SubCell"/>
</dbReference>
<keyword evidence="20" id="KW-1185">Reference proteome</keyword>
<keyword evidence="13 16" id="KW-0472">Membrane</keyword>
<dbReference type="Pfam" id="PF21436">
    <property type="entry name" value="STT3-PglB_core"/>
    <property type="match status" value="1"/>
</dbReference>
<dbReference type="Gene3D" id="3.40.50.12610">
    <property type="match status" value="1"/>
</dbReference>
<dbReference type="PANTHER" id="PTHR13872">
    <property type="entry name" value="DOLICHYL-DIPHOSPHOOLIGOSACCHARIDE--PROTEIN GLYCOSYLTRANSFERASE SUBUNIT"/>
    <property type="match status" value="1"/>
</dbReference>
<reference evidence="19" key="2">
    <citation type="submission" date="2024-04" db="EMBL/GenBank/DDBJ databases">
        <authorList>
            <person name="Chen Y."/>
            <person name="Shah S."/>
            <person name="Dougan E. K."/>
            <person name="Thang M."/>
            <person name="Chan C."/>
        </authorList>
    </citation>
    <scope>NUCLEOTIDE SEQUENCE [LARGE SCALE GENOMIC DNA]</scope>
</reference>
<evidence type="ECO:0000256" key="3">
    <source>
        <dbReference type="ARBA" id="ARBA00004127"/>
    </source>
</evidence>
<dbReference type="Pfam" id="PF08881">
    <property type="entry name" value="CVNH"/>
    <property type="match status" value="1"/>
</dbReference>
<keyword evidence="12 16" id="KW-1133">Transmembrane helix</keyword>
<feature type="transmembrane region" description="Helical" evidence="16">
    <location>
        <begin position="84"/>
        <end position="103"/>
    </location>
</feature>
<comment type="pathway">
    <text evidence="4">Protein modification; protein glycosylation.</text>
</comment>
<feature type="transmembrane region" description="Helical" evidence="16">
    <location>
        <begin position="115"/>
        <end position="134"/>
    </location>
</feature>
<dbReference type="GO" id="GO:0016020">
    <property type="term" value="C:membrane"/>
    <property type="evidence" value="ECO:0007669"/>
    <property type="project" value="InterPro"/>
</dbReference>
<dbReference type="SMART" id="SM01111">
    <property type="entry name" value="CVNH"/>
    <property type="match status" value="2"/>
</dbReference>
<feature type="domain" description="Cyanovirin-N" evidence="17">
    <location>
        <begin position="919"/>
        <end position="1036"/>
    </location>
</feature>
<dbReference type="InterPro" id="IPR003674">
    <property type="entry name" value="Oligo_trans_STT3"/>
</dbReference>
<dbReference type="EC" id="2.4.99.18" evidence="6"/>
<evidence type="ECO:0000256" key="8">
    <source>
        <dbReference type="ARBA" id="ARBA00022679"/>
    </source>
</evidence>
<dbReference type="Pfam" id="PF02516">
    <property type="entry name" value="STT3"/>
    <property type="match status" value="1"/>
</dbReference>
<dbReference type="EMBL" id="CAMXCT030003335">
    <property type="protein sequence ID" value="CAL4791233.1"/>
    <property type="molecule type" value="Genomic_DNA"/>
</dbReference>
<evidence type="ECO:0000256" key="4">
    <source>
        <dbReference type="ARBA" id="ARBA00004922"/>
    </source>
</evidence>
<keyword evidence="7" id="KW-0328">Glycosyltransferase</keyword>
<evidence type="ECO:0000256" key="11">
    <source>
        <dbReference type="ARBA" id="ARBA00022842"/>
    </source>
</evidence>
<dbReference type="InterPro" id="IPR048307">
    <property type="entry name" value="STT3_N"/>
</dbReference>
<reference evidence="18" key="1">
    <citation type="submission" date="2022-10" db="EMBL/GenBank/DDBJ databases">
        <authorList>
            <person name="Chen Y."/>
            <person name="Dougan E. K."/>
            <person name="Chan C."/>
            <person name="Rhodes N."/>
            <person name="Thang M."/>
        </authorList>
    </citation>
    <scope>NUCLEOTIDE SEQUENCE</scope>
</reference>
<dbReference type="GO" id="GO:0004579">
    <property type="term" value="F:dolichyl-diphosphooligosaccharide-protein glycotransferase activity"/>
    <property type="evidence" value="ECO:0007669"/>
    <property type="project" value="UniProtKB-EC"/>
</dbReference>
<gene>
    <name evidence="18" type="ORF">C1SCF055_LOCUS29746</name>
</gene>
<accession>A0A9P1D6J1</accession>
<keyword evidence="11" id="KW-0460">Magnesium</keyword>
<evidence type="ECO:0000256" key="12">
    <source>
        <dbReference type="ARBA" id="ARBA00022989"/>
    </source>
</evidence>
<evidence type="ECO:0000256" key="1">
    <source>
        <dbReference type="ARBA" id="ARBA00001936"/>
    </source>
</evidence>
<comment type="cofactor">
    <cofactor evidence="1">
        <name>Mn(2+)</name>
        <dbReference type="ChEBI" id="CHEBI:29035"/>
    </cofactor>
</comment>
<name>A0A9P1D6J1_9DINO</name>
<comment type="subcellular location">
    <subcellularLocation>
        <location evidence="3">Endomembrane system</location>
        <topology evidence="3">Multi-pass membrane protein</topology>
    </subcellularLocation>
</comment>
<dbReference type="PANTHER" id="PTHR13872:SF1">
    <property type="entry name" value="DOLICHYL-DIPHOSPHOOLIGOSACCHARIDE--PROTEIN GLYCOSYLTRANSFERASE SUBUNIT STT3B"/>
    <property type="match status" value="1"/>
</dbReference>
<keyword evidence="10" id="KW-0479">Metal-binding</keyword>
<feature type="transmembrane region" description="Helical" evidence="16">
    <location>
        <begin position="405"/>
        <end position="430"/>
    </location>
</feature>
<dbReference type="Proteomes" id="UP001152797">
    <property type="component" value="Unassembled WGS sequence"/>
</dbReference>
<evidence type="ECO:0000256" key="7">
    <source>
        <dbReference type="ARBA" id="ARBA00022676"/>
    </source>
</evidence>
<evidence type="ECO:0000313" key="18">
    <source>
        <dbReference type="EMBL" id="CAI4003921.1"/>
    </source>
</evidence>
<sequence length="1364" mass="148767">MREMVCIASTLQVLWWSLLLGLLLEAALRAYEIRLWAIKDYGAIIHEFDPWFNYRATEYLAEHGWKKFFTWFDHQSWYPLGRPVATTIYPGMQITAVFLWRLLQEVDSSWDLNHVCCYMPAWFGAVSSVFAGLLASESVRGERLDFSSAVAGGVAARAMAVVPAHLSRSVGGGFDNESVAISAMCCSFFFWCRALRNESSWPIAALAGLAYSYMAASWGGYIFALNMIGLHAGILTLFGSAGNLYAAYSLFFVVGTVGAMQVPVVSWTPLRSMEQLAPLALFGVLQLVQVYKLLPKHLKQLPLVALGAVGVVLVGLLIPSGIFSPFSARVAALFVKHTKTGNPLVDSVAEHQPGSADAYWNYLGKLCLTSPMGLVPLLLRRSDGAVFLVALFWVTYFFAQKMRRLIIFMALPASTLTGAAASFLADFAIANVGTEIGATLNRPPVRLLRILLAALACYGLIPQIVEFLDFCEQKARRTLSHPQIVTKGKDGSLIDDYRQAYTWLKDNTAEDARVMAWWDYGYQIAGIANRTTIADGNTWNHEHIALLGLCLSSPSSEAHKIARHLADYVLVWAGGGGKDDVGKSKHMARIANSVYPGHCNEEDCDLYGVFSDGKPSKMMEASLIYRLCGRGALDPRHFREVFVSRHRRVRIAEVLQVSEESRSWRQRNCDAPGSWYCPGGYSPGLLELFNPNSTGEEALEYREAYAARVQEQWKEKPRPNQEGLPPGSYLDSCRGCSMSGKTLTCTHCRLPGSPSIHSSLEPESCPLPQINNIQGRLQCEPKPNAHNIPPGGYQQSCKGCEMKGNGEETLFCSHCSSASGNQVPSSFEPKNCPKPAKLDNDNGKLVCNGVPNDAACPDGPYLKSCQGCHLSSGSVVCPLCRRADGRQMEASHSMETCTRPARLENQDGRLVCSGALDGPYKKSCSQCQQTGDFLTCQCAQSTGKFLESSYDISRCRSPAELHNLEGRLTCQGVPNGRRLPQGPYLETCQGCHLMKESLTCSHCLNDEGLQVESSMEVASCVSQQLKPENFNGVLRCLRLSAEVGRRGAWRGELRSPGAMDPQAMLQALAALDDQTLLAVITGTLQKRPELAPGVVNGAVPDLTYAPADSLTKRRATGRILQVNSGNGVGFIDCPELKAVFQTDVYVHKNQVGALPIGTEVNFAILLSKDMKPQAFDLQPTGASQFMRLELRRLDDLDLCWRTPGRILEQVLEAAESDEFNAAVSASDVSFLGWKACFKVTQTQKESMADDGASAVVADGYWCATLGPLLLLKPPALSPHLAPVPEKLIRPLGAVTTLWGTLLLNEPLKGQLGQKRVTSLVCGINSVASVGLAALTFMAPQRTLLAALTVQVAGFAAWQARSVVC</sequence>
<evidence type="ECO:0000256" key="10">
    <source>
        <dbReference type="ARBA" id="ARBA00022723"/>
    </source>
</evidence>
<comment type="catalytic activity">
    <reaction evidence="15">
        <text>a di-trans,poly-cis-dolichyl diphosphooligosaccharide + L-asparaginyl-[protein] = N(4)-(oligosaccharide-(1-&gt;4)-N-acetyl-beta-D-glucosaminyl-(1-&gt;4)-N-acetyl-beta-D-glucosaminyl)-L-asparaginyl-[protein] + a di-trans,poly-cis-dolichyl diphosphate + H(+)</text>
        <dbReference type="Rhea" id="RHEA:22980"/>
        <dbReference type="Rhea" id="RHEA-COMP:12804"/>
        <dbReference type="Rhea" id="RHEA-COMP:12805"/>
        <dbReference type="Rhea" id="RHEA-COMP:19506"/>
        <dbReference type="Rhea" id="RHEA-COMP:19509"/>
        <dbReference type="ChEBI" id="CHEBI:15378"/>
        <dbReference type="ChEBI" id="CHEBI:50347"/>
        <dbReference type="ChEBI" id="CHEBI:57497"/>
        <dbReference type="ChEBI" id="CHEBI:57570"/>
        <dbReference type="ChEBI" id="CHEBI:132529"/>
        <dbReference type="EC" id="2.4.99.18"/>
    </reaction>
</comment>
<dbReference type="SUPFAM" id="SSF51322">
    <property type="entry name" value="Cyanovirin-N"/>
    <property type="match status" value="1"/>
</dbReference>
<evidence type="ECO:0000313" key="19">
    <source>
        <dbReference type="EMBL" id="CAL1157296.1"/>
    </source>
</evidence>
<proteinExistence type="inferred from homology"/>
<evidence type="ECO:0000313" key="20">
    <source>
        <dbReference type="Proteomes" id="UP001152797"/>
    </source>
</evidence>
<dbReference type="EMBL" id="CAMXCT020003335">
    <property type="protein sequence ID" value="CAL1157296.1"/>
    <property type="molecule type" value="Genomic_DNA"/>
</dbReference>
<evidence type="ECO:0000256" key="16">
    <source>
        <dbReference type="SAM" id="Phobius"/>
    </source>
</evidence>
<dbReference type="Gene3D" id="2.30.60.10">
    <property type="entry name" value="Cyanovirin-N"/>
    <property type="match status" value="2"/>
</dbReference>